<evidence type="ECO:0000313" key="1">
    <source>
        <dbReference type="EMBL" id="EHK27390.1"/>
    </source>
</evidence>
<proteinExistence type="predicted"/>
<reference evidence="1 2" key="1">
    <citation type="journal article" date="2011" name="Genome Biol.">
        <title>Comparative genome sequence analysis underscores mycoparasitism as the ancestral life style of Trichoderma.</title>
        <authorList>
            <person name="Kubicek C.P."/>
            <person name="Herrera-Estrella A."/>
            <person name="Seidl-Seiboth V."/>
            <person name="Martinez D.A."/>
            <person name="Druzhinina I.S."/>
            <person name="Thon M."/>
            <person name="Zeilinger S."/>
            <person name="Casas-Flores S."/>
            <person name="Horwitz B.A."/>
            <person name="Mukherjee P.K."/>
            <person name="Mukherjee M."/>
            <person name="Kredics L."/>
            <person name="Alcaraz L.D."/>
            <person name="Aerts A."/>
            <person name="Antal Z."/>
            <person name="Atanasova L."/>
            <person name="Cervantes-Badillo M.G."/>
            <person name="Challacombe J."/>
            <person name="Chertkov O."/>
            <person name="McCluskey K."/>
            <person name="Coulpier F."/>
            <person name="Deshpande N."/>
            <person name="von Doehren H."/>
            <person name="Ebbole D.J."/>
            <person name="Esquivel-Naranjo E.U."/>
            <person name="Fekete E."/>
            <person name="Flipphi M."/>
            <person name="Glaser F."/>
            <person name="Gomez-Rodriguez E.Y."/>
            <person name="Gruber S."/>
            <person name="Han C."/>
            <person name="Henrissat B."/>
            <person name="Hermosa R."/>
            <person name="Hernandez-Onate M."/>
            <person name="Karaffa L."/>
            <person name="Kosti I."/>
            <person name="Le Crom S."/>
            <person name="Lindquist E."/>
            <person name="Lucas S."/>
            <person name="Luebeck M."/>
            <person name="Luebeck P.S."/>
            <person name="Margeot A."/>
            <person name="Metz B."/>
            <person name="Misra M."/>
            <person name="Nevalainen H."/>
            <person name="Omann M."/>
            <person name="Packer N."/>
            <person name="Perrone G."/>
            <person name="Uresti-Rivera E.E."/>
            <person name="Salamov A."/>
            <person name="Schmoll M."/>
            <person name="Seiboth B."/>
            <person name="Shapiro H."/>
            <person name="Sukno S."/>
            <person name="Tamayo-Ramos J.A."/>
            <person name="Tisch D."/>
            <person name="Wiest A."/>
            <person name="Wilkinson H.H."/>
            <person name="Zhang M."/>
            <person name="Coutinho P.M."/>
            <person name="Kenerley C.M."/>
            <person name="Monte E."/>
            <person name="Baker S.E."/>
            <person name="Grigoriev I.V."/>
        </authorList>
    </citation>
    <scope>NUCLEOTIDE SEQUENCE [LARGE SCALE GENOMIC DNA]</scope>
    <source>
        <strain evidence="2">Gv29-8 / FGSC 10586</strain>
    </source>
</reference>
<protein>
    <submittedName>
        <fullName evidence="1">Uncharacterized protein</fullName>
    </submittedName>
</protein>
<comment type="caution">
    <text evidence="1">The sequence shown here is derived from an EMBL/GenBank/DDBJ whole genome shotgun (WGS) entry which is preliminary data.</text>
</comment>
<keyword evidence="2" id="KW-1185">Reference proteome</keyword>
<dbReference type="EMBL" id="ABDF02000001">
    <property type="protein sequence ID" value="EHK27390.1"/>
    <property type="molecule type" value="Genomic_DNA"/>
</dbReference>
<name>G9ME97_HYPVG</name>
<dbReference type="InParanoid" id="G9ME97"/>
<gene>
    <name evidence="1" type="ORF">TRIVIDRAFT_215128</name>
</gene>
<dbReference type="AlphaFoldDB" id="G9ME97"/>
<accession>G9ME97</accession>
<dbReference type="Proteomes" id="UP000007115">
    <property type="component" value="Unassembled WGS sequence"/>
</dbReference>
<sequence>MAMISTTVSHRHVKTHRVIRLISSLAHSCTTQIPTHPSIRKPRAHHLRNRITEKILLCPGFEAPYCPSMYM</sequence>
<dbReference type="HOGENOM" id="CLU_2740360_0_0_1"/>
<evidence type="ECO:0000313" key="2">
    <source>
        <dbReference type="Proteomes" id="UP000007115"/>
    </source>
</evidence>
<dbReference type="RefSeq" id="XP_013961592.1">
    <property type="nucleotide sequence ID" value="XM_014106117.1"/>
</dbReference>
<dbReference type="GeneID" id="25790885"/>
<organism evidence="1 2">
    <name type="scientific">Hypocrea virens (strain Gv29-8 / FGSC 10586)</name>
    <name type="common">Gliocladium virens</name>
    <name type="synonym">Trichoderma virens</name>
    <dbReference type="NCBI Taxonomy" id="413071"/>
    <lineage>
        <taxon>Eukaryota</taxon>
        <taxon>Fungi</taxon>
        <taxon>Dikarya</taxon>
        <taxon>Ascomycota</taxon>
        <taxon>Pezizomycotina</taxon>
        <taxon>Sordariomycetes</taxon>
        <taxon>Hypocreomycetidae</taxon>
        <taxon>Hypocreales</taxon>
        <taxon>Hypocreaceae</taxon>
        <taxon>Trichoderma</taxon>
    </lineage>
</organism>
<dbReference type="VEuPathDB" id="FungiDB:TRIVIDRAFT_215128"/>